<keyword evidence="2" id="KW-1185">Reference proteome</keyword>
<accession>A0A8T0E2Q1</accession>
<comment type="caution">
    <text evidence="1">The sequence shown here is derived from an EMBL/GenBank/DDBJ whole genome shotgun (WGS) entry which is preliminary data.</text>
</comment>
<evidence type="ECO:0000313" key="2">
    <source>
        <dbReference type="Proteomes" id="UP000807504"/>
    </source>
</evidence>
<organism evidence="1 2">
    <name type="scientific">Argiope bruennichi</name>
    <name type="common">Wasp spider</name>
    <name type="synonym">Aranea bruennichi</name>
    <dbReference type="NCBI Taxonomy" id="94029"/>
    <lineage>
        <taxon>Eukaryota</taxon>
        <taxon>Metazoa</taxon>
        <taxon>Ecdysozoa</taxon>
        <taxon>Arthropoda</taxon>
        <taxon>Chelicerata</taxon>
        <taxon>Arachnida</taxon>
        <taxon>Araneae</taxon>
        <taxon>Araneomorphae</taxon>
        <taxon>Entelegynae</taxon>
        <taxon>Araneoidea</taxon>
        <taxon>Araneidae</taxon>
        <taxon>Argiope</taxon>
    </lineage>
</organism>
<evidence type="ECO:0000313" key="1">
    <source>
        <dbReference type="EMBL" id="KAF8763564.1"/>
    </source>
</evidence>
<gene>
    <name evidence="1" type="ORF">HNY73_021740</name>
</gene>
<name>A0A8T0E2Q1_ARGBR</name>
<reference evidence="1" key="1">
    <citation type="journal article" date="2020" name="bioRxiv">
        <title>Chromosome-level reference genome of the European wasp spider Argiope bruennichi: a resource for studies on range expansion and evolutionary adaptation.</title>
        <authorList>
            <person name="Sheffer M.M."/>
            <person name="Hoppe A."/>
            <person name="Krehenwinkel H."/>
            <person name="Uhl G."/>
            <person name="Kuss A.W."/>
            <person name="Jensen L."/>
            <person name="Jensen C."/>
            <person name="Gillespie R.G."/>
            <person name="Hoff K.J."/>
            <person name="Prost S."/>
        </authorList>
    </citation>
    <scope>NUCLEOTIDE SEQUENCE</scope>
</reference>
<dbReference type="Proteomes" id="UP000807504">
    <property type="component" value="Unassembled WGS sequence"/>
</dbReference>
<reference evidence="1" key="2">
    <citation type="submission" date="2020-06" db="EMBL/GenBank/DDBJ databases">
        <authorList>
            <person name="Sheffer M."/>
        </authorList>
    </citation>
    <scope>NUCLEOTIDE SEQUENCE</scope>
</reference>
<sequence length="95" mass="10904">MILSYFRRLLNAIFQQDNARLHVALVFWPSLDTSGILLFLWSPDLSLIENSGHGLLRDWPASPLQLIRLMSAAIDLKQHGRMSSCYHSRPYTLHA</sequence>
<dbReference type="EMBL" id="JABXBU010002231">
    <property type="protein sequence ID" value="KAF8763564.1"/>
    <property type="molecule type" value="Genomic_DNA"/>
</dbReference>
<proteinExistence type="predicted"/>
<dbReference type="AlphaFoldDB" id="A0A8T0E2Q1"/>
<protein>
    <submittedName>
        <fullName evidence="1">Uncharacterized protein</fullName>
    </submittedName>
</protein>